<dbReference type="Proteomes" id="UP001324380">
    <property type="component" value="Chromosome"/>
</dbReference>
<evidence type="ECO:0000256" key="1">
    <source>
        <dbReference type="SAM" id="SignalP"/>
    </source>
</evidence>
<proteinExistence type="predicted"/>
<gene>
    <name evidence="2" type="ORF">SNE25_11430</name>
</gene>
<keyword evidence="3" id="KW-1185">Reference proteome</keyword>
<reference evidence="2 3" key="1">
    <citation type="submission" date="2023-11" db="EMBL/GenBank/DDBJ databases">
        <title>Analysis of the Genomes of Mucilaginibacter gossypii cycad 4 and M. sabulilitoris SNA2: microbes with the potential for plant growth promotion.</title>
        <authorList>
            <person name="Hirsch A.M."/>
            <person name="Humm E."/>
            <person name="Rubbi M."/>
            <person name="Del Vecchio G."/>
            <person name="Ha S.M."/>
            <person name="Pellegrini M."/>
            <person name="Gunsalus R.P."/>
        </authorList>
    </citation>
    <scope>NUCLEOTIDE SEQUENCE [LARGE SCALE GENOMIC DNA]</scope>
    <source>
        <strain evidence="2 3">SNA2</strain>
    </source>
</reference>
<accession>A0ABZ0TSP2</accession>
<dbReference type="EMBL" id="CP139558">
    <property type="protein sequence ID" value="WPU96131.1"/>
    <property type="molecule type" value="Genomic_DNA"/>
</dbReference>
<organism evidence="2 3">
    <name type="scientific">Mucilaginibacter sabulilitoris</name>
    <dbReference type="NCBI Taxonomy" id="1173583"/>
    <lineage>
        <taxon>Bacteria</taxon>
        <taxon>Pseudomonadati</taxon>
        <taxon>Bacteroidota</taxon>
        <taxon>Sphingobacteriia</taxon>
        <taxon>Sphingobacteriales</taxon>
        <taxon>Sphingobacteriaceae</taxon>
        <taxon>Mucilaginibacter</taxon>
    </lineage>
</organism>
<sequence>MKMKNLMMPLVLILCALVCGTVQAKDAAQKQGAITAYYSFEDIAPTKATNFTDVPCNLTMSQDWRDTDWIITFSQNGHEVYSFSTPYYHSWDNIDGYENLGNVAEGTYDITFTTSDSTYPFHYLVLPDGTDKDYADCYVNGGGYTFHNVTITAATGCELMATPDLE</sequence>
<name>A0ABZ0TSP2_9SPHI</name>
<evidence type="ECO:0000313" key="2">
    <source>
        <dbReference type="EMBL" id="WPU96131.1"/>
    </source>
</evidence>
<keyword evidence="1" id="KW-0732">Signal</keyword>
<evidence type="ECO:0000313" key="3">
    <source>
        <dbReference type="Proteomes" id="UP001324380"/>
    </source>
</evidence>
<feature type="chain" id="PRO_5047195908" evidence="1">
    <location>
        <begin position="25"/>
        <end position="166"/>
    </location>
</feature>
<feature type="signal peptide" evidence="1">
    <location>
        <begin position="1"/>
        <end position="24"/>
    </location>
</feature>
<dbReference type="RefSeq" id="WP_321565234.1">
    <property type="nucleotide sequence ID" value="NZ_CP139558.1"/>
</dbReference>
<protein>
    <submittedName>
        <fullName evidence="2">Uncharacterized protein</fullName>
    </submittedName>
</protein>